<dbReference type="EMBL" id="FMUI01000009">
    <property type="protein sequence ID" value="SCX54727.1"/>
    <property type="molecule type" value="Genomic_DNA"/>
</dbReference>
<comment type="caution">
    <text evidence="1">The sequence shown here is derived from an EMBL/GenBank/DDBJ whole genome shotgun (WGS) entry which is preliminary data.</text>
</comment>
<dbReference type="Proteomes" id="UP000183569">
    <property type="component" value="Unassembled WGS sequence"/>
</dbReference>
<evidence type="ECO:0000313" key="2">
    <source>
        <dbReference type="Proteomes" id="UP000183569"/>
    </source>
</evidence>
<dbReference type="RefSeq" id="WP_139164769.1">
    <property type="nucleotide sequence ID" value="NZ_FMUI01000009.1"/>
</dbReference>
<gene>
    <name evidence="1" type="ORF">SAMN02927897_03031</name>
</gene>
<evidence type="ECO:0000313" key="1">
    <source>
        <dbReference type="EMBL" id="SCX54727.1"/>
    </source>
</evidence>
<accession>A0A1G4YML0</accession>
<name>A0A1G4YML0_9ENTR</name>
<proteinExistence type="predicted"/>
<sequence length="73" mass="8571">MNKNDDEEGERITTRPEHLARSLPANLLEYFHHPCEIITINFTEAVGLHLPPYKKRLVHKMANRKQPPKENNQ</sequence>
<organism evidence="1 2">
    <name type="scientific">Kosakonia sacchari</name>
    <dbReference type="NCBI Taxonomy" id="1158459"/>
    <lineage>
        <taxon>Bacteria</taxon>
        <taxon>Pseudomonadati</taxon>
        <taxon>Pseudomonadota</taxon>
        <taxon>Gammaproteobacteria</taxon>
        <taxon>Enterobacterales</taxon>
        <taxon>Enterobacteriaceae</taxon>
        <taxon>Kosakonia</taxon>
    </lineage>
</organism>
<dbReference type="AlphaFoldDB" id="A0A1G4YML0"/>
<reference evidence="1 2" key="1">
    <citation type="submission" date="2016-10" db="EMBL/GenBank/DDBJ databases">
        <authorList>
            <person name="Varghese N."/>
            <person name="Submissions S."/>
        </authorList>
    </citation>
    <scope>NUCLEOTIDE SEQUENCE [LARGE SCALE GENOMIC DNA]</scope>
    <source>
        <strain evidence="1 2">CGMCC 1.12102</strain>
    </source>
</reference>
<protein>
    <submittedName>
        <fullName evidence="1">Uncharacterized protein</fullName>
    </submittedName>
</protein>